<dbReference type="GO" id="GO:0015280">
    <property type="term" value="F:ligand-gated sodium channel activity"/>
    <property type="evidence" value="ECO:0007669"/>
    <property type="project" value="TreeGrafter"/>
</dbReference>
<gene>
    <name evidence="15" type="ORF">NBR_LOCUS11673</name>
</gene>
<evidence type="ECO:0000256" key="3">
    <source>
        <dbReference type="ARBA" id="ARBA00022448"/>
    </source>
</evidence>
<protein>
    <submittedName>
        <fullName evidence="17">Amiloride-sensitive sodium channel</fullName>
    </submittedName>
</protein>
<evidence type="ECO:0000256" key="9">
    <source>
        <dbReference type="ARBA" id="ARBA00023136"/>
    </source>
</evidence>
<sequence>MEERSSEDDDTSTSFDDVTQRIVLHVYDDESREFTSLTTYHGMNGLMLLLYRSHPTFTKTTDRLFTSELFPAVTICRVGGAEQWKLYQEIWSRPDIRSSFDLMILGAPMDAKDELNLRLIDAILLNTTKSDFILKKFLQHSRVPCEELVQSVHIGSRQVKNHCKDTRWSLTDIGYCTTFSQWSISSPVHTIRIDVVSRSDERIVFRMHSEDSVASMRTDGLFVRRGKTARLSVEARKKLFLRSDEWGNCNEGSPTAHNHTYSLRYSRTNCERNCIAEEFLRQCGCVPFYDDTHHARECSFEEHFRCGHSDGTGSDRSIPKCTCQVDCESMDFTRAKLSYLNNNQSKSERSTIAYRNRTTIEISMHSRRLQIDQQSRRIKAVDLLSYVAGSMGLFLGMSCVTLLEIFIYLFKTVWGVFNNQRHKSYYLENLLGDDSSESDSVSHEEIVITTKTKVDDNAFDGTLDDHLNETTDGCENSLRFKLSITRMKSADLHMHFNDRLGRWNFDFEMI</sequence>
<reference evidence="17" key="1">
    <citation type="submission" date="2017-02" db="UniProtKB">
        <authorList>
            <consortium name="WormBaseParasite"/>
        </authorList>
    </citation>
    <scope>IDENTIFICATION</scope>
</reference>
<evidence type="ECO:0000256" key="6">
    <source>
        <dbReference type="ARBA" id="ARBA00022989"/>
    </source>
</evidence>
<keyword evidence="4 13" id="KW-0894">Sodium channel</keyword>
<dbReference type="PANTHER" id="PTHR11690">
    <property type="entry name" value="AMILORIDE-SENSITIVE SODIUM CHANNEL-RELATED"/>
    <property type="match status" value="1"/>
</dbReference>
<keyword evidence="11 13" id="KW-0739">Sodium transport</keyword>
<feature type="transmembrane region" description="Helical" evidence="14">
    <location>
        <begin position="383"/>
        <end position="410"/>
    </location>
</feature>
<keyword evidence="16" id="KW-1185">Reference proteome</keyword>
<evidence type="ECO:0000256" key="2">
    <source>
        <dbReference type="ARBA" id="ARBA00007193"/>
    </source>
</evidence>
<keyword evidence="9 14" id="KW-0472">Membrane</keyword>
<evidence type="ECO:0000256" key="7">
    <source>
        <dbReference type="ARBA" id="ARBA00023053"/>
    </source>
</evidence>
<evidence type="ECO:0000256" key="12">
    <source>
        <dbReference type="ARBA" id="ARBA00023303"/>
    </source>
</evidence>
<reference evidence="15 16" key="2">
    <citation type="submission" date="2018-11" db="EMBL/GenBank/DDBJ databases">
        <authorList>
            <consortium name="Pathogen Informatics"/>
        </authorList>
    </citation>
    <scope>NUCLEOTIDE SEQUENCE [LARGE SCALE GENOMIC DNA]</scope>
</reference>
<dbReference type="AlphaFoldDB" id="A0A0N4Y6G4"/>
<dbReference type="GO" id="GO:0005886">
    <property type="term" value="C:plasma membrane"/>
    <property type="evidence" value="ECO:0007669"/>
    <property type="project" value="TreeGrafter"/>
</dbReference>
<keyword evidence="5 13" id="KW-0812">Transmembrane</keyword>
<dbReference type="Gene3D" id="1.10.287.770">
    <property type="entry name" value="YojJ-like"/>
    <property type="match status" value="1"/>
</dbReference>
<keyword evidence="3 13" id="KW-0813">Transport</keyword>
<dbReference type="STRING" id="27835.A0A0N4Y6G4"/>
<evidence type="ECO:0000256" key="13">
    <source>
        <dbReference type="RuleBase" id="RU000679"/>
    </source>
</evidence>
<evidence type="ECO:0000256" key="5">
    <source>
        <dbReference type="ARBA" id="ARBA00022692"/>
    </source>
</evidence>
<dbReference type="Gene3D" id="1.10.287.820">
    <property type="entry name" value="Acid-sensing ion channel domain"/>
    <property type="match status" value="1"/>
</dbReference>
<proteinExistence type="inferred from homology"/>
<evidence type="ECO:0000313" key="15">
    <source>
        <dbReference type="EMBL" id="VDL75262.1"/>
    </source>
</evidence>
<dbReference type="InterPro" id="IPR001873">
    <property type="entry name" value="ENaC"/>
</dbReference>
<evidence type="ECO:0000256" key="14">
    <source>
        <dbReference type="SAM" id="Phobius"/>
    </source>
</evidence>
<evidence type="ECO:0000256" key="11">
    <source>
        <dbReference type="ARBA" id="ARBA00023201"/>
    </source>
</evidence>
<name>A0A0N4Y6G4_NIPBR</name>
<keyword evidence="7" id="KW-0915">Sodium</keyword>
<comment type="subcellular location">
    <subcellularLocation>
        <location evidence="1">Membrane</location>
        <topology evidence="1">Multi-pass membrane protein</topology>
    </subcellularLocation>
</comment>
<dbReference type="Pfam" id="PF00858">
    <property type="entry name" value="ASC"/>
    <property type="match status" value="1"/>
</dbReference>
<evidence type="ECO:0000313" key="16">
    <source>
        <dbReference type="Proteomes" id="UP000271162"/>
    </source>
</evidence>
<dbReference type="WBParaSite" id="NBR_0001167201-mRNA-1">
    <property type="protein sequence ID" value="NBR_0001167201-mRNA-1"/>
    <property type="gene ID" value="NBR_0001167201"/>
</dbReference>
<evidence type="ECO:0000313" key="17">
    <source>
        <dbReference type="WBParaSite" id="NBR_0001167201-mRNA-1"/>
    </source>
</evidence>
<evidence type="ECO:0000256" key="8">
    <source>
        <dbReference type="ARBA" id="ARBA00023065"/>
    </source>
</evidence>
<accession>A0A0N4Y6G4</accession>
<evidence type="ECO:0000256" key="1">
    <source>
        <dbReference type="ARBA" id="ARBA00004141"/>
    </source>
</evidence>
<evidence type="ECO:0000256" key="10">
    <source>
        <dbReference type="ARBA" id="ARBA00023180"/>
    </source>
</evidence>
<dbReference type="PANTHER" id="PTHR11690:SF284">
    <property type="entry name" value="ACID-SENSING ION CHANNEL 1"/>
    <property type="match status" value="1"/>
</dbReference>
<keyword evidence="8 13" id="KW-0406">Ion transport</keyword>
<keyword evidence="10" id="KW-0325">Glycoprotein</keyword>
<keyword evidence="6 14" id="KW-1133">Transmembrane helix</keyword>
<dbReference type="Proteomes" id="UP000271162">
    <property type="component" value="Unassembled WGS sequence"/>
</dbReference>
<keyword evidence="12 13" id="KW-0407">Ion channel</keyword>
<comment type="similarity">
    <text evidence="2 13">Belongs to the amiloride-sensitive sodium channel (TC 1.A.6) family.</text>
</comment>
<dbReference type="OMA" id="FLGMSCV"/>
<dbReference type="EMBL" id="UYSL01020574">
    <property type="protein sequence ID" value="VDL75262.1"/>
    <property type="molecule type" value="Genomic_DNA"/>
</dbReference>
<evidence type="ECO:0000256" key="4">
    <source>
        <dbReference type="ARBA" id="ARBA00022461"/>
    </source>
</evidence>
<organism evidence="17">
    <name type="scientific">Nippostrongylus brasiliensis</name>
    <name type="common">Rat hookworm</name>
    <dbReference type="NCBI Taxonomy" id="27835"/>
    <lineage>
        <taxon>Eukaryota</taxon>
        <taxon>Metazoa</taxon>
        <taxon>Ecdysozoa</taxon>
        <taxon>Nematoda</taxon>
        <taxon>Chromadorea</taxon>
        <taxon>Rhabditida</taxon>
        <taxon>Rhabditina</taxon>
        <taxon>Rhabditomorpha</taxon>
        <taxon>Strongyloidea</taxon>
        <taxon>Heligmosomidae</taxon>
        <taxon>Nippostrongylus</taxon>
    </lineage>
</organism>